<feature type="coiled-coil region" evidence="1">
    <location>
        <begin position="240"/>
        <end position="268"/>
    </location>
</feature>
<dbReference type="Pfam" id="PF18844">
    <property type="entry name" value="baeRF_family2"/>
    <property type="match status" value="1"/>
</dbReference>
<keyword evidence="1" id="KW-0175">Coiled coil</keyword>
<protein>
    <recommendedName>
        <fullName evidence="4">Peptide chain release factor 1 (ERF1)</fullName>
    </recommendedName>
</protein>
<evidence type="ECO:0000256" key="1">
    <source>
        <dbReference type="SAM" id="Coils"/>
    </source>
</evidence>
<evidence type="ECO:0000313" key="2">
    <source>
        <dbReference type="EMBL" id="SDJ86193.1"/>
    </source>
</evidence>
<gene>
    <name evidence="2" type="ORF">SAMN04487820_102414</name>
</gene>
<dbReference type="InterPro" id="IPR029064">
    <property type="entry name" value="Ribosomal_eL30-like_sf"/>
</dbReference>
<evidence type="ECO:0008006" key="4">
    <source>
        <dbReference type="Google" id="ProtNLM"/>
    </source>
</evidence>
<keyword evidence="3" id="KW-1185">Reference proteome</keyword>
<dbReference type="InterPro" id="IPR040701">
    <property type="entry name" value="Bact_RF_family2"/>
</dbReference>
<dbReference type="EMBL" id="FNFM01000002">
    <property type="protein sequence ID" value="SDJ86193.1"/>
    <property type="molecule type" value="Genomic_DNA"/>
</dbReference>
<evidence type="ECO:0000313" key="3">
    <source>
        <dbReference type="Proteomes" id="UP000199213"/>
    </source>
</evidence>
<sequence>MMDLTRLRSVYESEGPFATVYLEGRSPSEESADQLRLRWRGLREGLAGAGAGDEVLDALEAYVLDAEYGEEQANGRVLVATENEGVLLAEPWDAALGAGDAQYWTRLPELGAYVREECRSVRMLVVIADEQGAVVRQEVLAQQHHPRELGSETVEGGAETDTHKPRGAALAHKQLQRRAEQAVEHNVEDIVERLRTIEAEFRPRLLVLAGETQARSMVREKLPERLAELHVDADRGGNQDEAAEQALNEQLREIAEKESSRNAQERAEQLNAGLAHGQAVHGDHPVARAAEMGAVDTLLLEYGTGTEREAFLLKTCAETSARADLVESGTGLAEGVGALLRFPVDN</sequence>
<organism evidence="2 3">
    <name type="scientific">Actinopolyspora mzabensis</name>
    <dbReference type="NCBI Taxonomy" id="995066"/>
    <lineage>
        <taxon>Bacteria</taxon>
        <taxon>Bacillati</taxon>
        <taxon>Actinomycetota</taxon>
        <taxon>Actinomycetes</taxon>
        <taxon>Actinopolysporales</taxon>
        <taxon>Actinopolysporaceae</taxon>
        <taxon>Actinopolyspora</taxon>
    </lineage>
</organism>
<reference evidence="3" key="1">
    <citation type="submission" date="2016-10" db="EMBL/GenBank/DDBJ databases">
        <authorList>
            <person name="Varghese N."/>
            <person name="Submissions S."/>
        </authorList>
    </citation>
    <scope>NUCLEOTIDE SEQUENCE [LARGE SCALE GENOMIC DNA]</scope>
    <source>
        <strain evidence="3">DSM 45460</strain>
    </source>
</reference>
<name>A0A1G8X6N2_ACTMZ</name>
<dbReference type="Gene3D" id="3.30.1330.30">
    <property type="match status" value="1"/>
</dbReference>
<accession>A0A1G8X6N2</accession>
<proteinExistence type="predicted"/>
<dbReference type="AlphaFoldDB" id="A0A1G8X6N2"/>
<dbReference type="Proteomes" id="UP000199213">
    <property type="component" value="Unassembled WGS sequence"/>
</dbReference>